<comment type="pathway">
    <text evidence="3">Glycan metabolism; heparan sulfate biosynthesis.</text>
</comment>
<evidence type="ECO:0000256" key="7">
    <source>
        <dbReference type="ARBA" id="ARBA00022679"/>
    </source>
</evidence>
<keyword evidence="12" id="KW-0325">Glycoprotein</keyword>
<keyword evidence="6" id="KW-0328">Glycosyltransferase</keyword>
<dbReference type="InterPro" id="IPR043538">
    <property type="entry name" value="XYLT"/>
</dbReference>
<feature type="non-terminal residue" evidence="14">
    <location>
        <position position="1"/>
    </location>
</feature>
<keyword evidence="15" id="KW-1185">Reference proteome</keyword>
<protein>
    <recommendedName>
        <fullName evidence="5">protein xylosyltransferase</fullName>
        <ecNumber evidence="5">2.4.2.26</ecNumber>
    </recommendedName>
</protein>
<evidence type="ECO:0000256" key="11">
    <source>
        <dbReference type="ARBA" id="ARBA00023157"/>
    </source>
</evidence>
<evidence type="ECO:0000256" key="4">
    <source>
        <dbReference type="ARBA" id="ARBA00010195"/>
    </source>
</evidence>
<comment type="catalytic activity">
    <reaction evidence="13">
        <text>UDP-alpha-D-xylose + L-seryl-[protein] = 3-O-(beta-D-xylosyl)-L-seryl-[protein] + UDP + H(+)</text>
        <dbReference type="Rhea" id="RHEA:50192"/>
        <dbReference type="Rhea" id="RHEA-COMP:9863"/>
        <dbReference type="Rhea" id="RHEA-COMP:12567"/>
        <dbReference type="ChEBI" id="CHEBI:15378"/>
        <dbReference type="ChEBI" id="CHEBI:29999"/>
        <dbReference type="ChEBI" id="CHEBI:57632"/>
        <dbReference type="ChEBI" id="CHEBI:58223"/>
        <dbReference type="ChEBI" id="CHEBI:132085"/>
        <dbReference type="EC" id="2.4.2.26"/>
    </reaction>
</comment>
<keyword evidence="7" id="KW-0808">Transferase</keyword>
<evidence type="ECO:0000256" key="10">
    <source>
        <dbReference type="ARBA" id="ARBA00023136"/>
    </source>
</evidence>
<dbReference type="EC" id="2.4.2.26" evidence="5"/>
<keyword evidence="8" id="KW-0479">Metal-binding</keyword>
<keyword evidence="10" id="KW-0472">Membrane</keyword>
<evidence type="ECO:0000256" key="13">
    <source>
        <dbReference type="ARBA" id="ARBA00047847"/>
    </source>
</evidence>
<dbReference type="PANTHER" id="PTHR46025:SF2">
    <property type="entry name" value="XYLOSYLTRANSFERASE 1"/>
    <property type="match status" value="1"/>
</dbReference>
<name>A0ABV0WMZ8_9TELE</name>
<keyword evidence="9" id="KW-0333">Golgi apparatus</keyword>
<evidence type="ECO:0000256" key="8">
    <source>
        <dbReference type="ARBA" id="ARBA00022723"/>
    </source>
</evidence>
<comment type="caution">
    <text evidence="14">The sequence shown here is derived from an EMBL/GenBank/DDBJ whole genome shotgun (WGS) entry which is preliminary data.</text>
</comment>
<organism evidence="14 15">
    <name type="scientific">Xenotaenia resolanae</name>
    <dbReference type="NCBI Taxonomy" id="208358"/>
    <lineage>
        <taxon>Eukaryota</taxon>
        <taxon>Metazoa</taxon>
        <taxon>Chordata</taxon>
        <taxon>Craniata</taxon>
        <taxon>Vertebrata</taxon>
        <taxon>Euteleostomi</taxon>
        <taxon>Actinopterygii</taxon>
        <taxon>Neopterygii</taxon>
        <taxon>Teleostei</taxon>
        <taxon>Neoteleostei</taxon>
        <taxon>Acanthomorphata</taxon>
        <taxon>Ovalentaria</taxon>
        <taxon>Atherinomorphae</taxon>
        <taxon>Cyprinodontiformes</taxon>
        <taxon>Goodeidae</taxon>
        <taxon>Xenotaenia</taxon>
    </lineage>
</organism>
<gene>
    <name evidence="14" type="primary">XYLT1_2</name>
    <name evidence="14" type="ORF">XENORESO_020120</name>
</gene>
<evidence type="ECO:0000313" key="14">
    <source>
        <dbReference type="EMBL" id="MEQ2271023.1"/>
    </source>
</evidence>
<sequence length="354" mass="40974">KANVNIQWDEDSVESFPLKPVRIAFVLVIHGRASRQFQRLFKAIYHTSHFYYIHVDQRSNYLHRQVQVLASQYPNVRVTPWRMATIWGGASLLTMYLRSMADLLAMRDWSWDFFINLSAADYPIRSNNQLVAFLSKYRDLNFIKSHGRDNARFIRKQGLDRLFYECDTHMWRLGDRKIPEGISVDGGSDWFLLNRMFVEYVINSKDNLVTNMKRFYAYTLLPAESFFHTILENSGHCGSMVDNNLRITNWNRKLGCKCQYKHIVDWCGCSPNDFKPSDFHRFQLSCIFTRILQVVSPFICPALHTPAIILTSALSLPNPAVSPLSLADRCQSITLSSLALLLRLVGTQRGFSEV</sequence>
<evidence type="ECO:0000256" key="3">
    <source>
        <dbReference type="ARBA" id="ARBA00005093"/>
    </source>
</evidence>
<evidence type="ECO:0000313" key="15">
    <source>
        <dbReference type="Proteomes" id="UP001444071"/>
    </source>
</evidence>
<accession>A0ABV0WMZ8</accession>
<dbReference type="Pfam" id="PF02485">
    <property type="entry name" value="Branch"/>
    <property type="match status" value="1"/>
</dbReference>
<proteinExistence type="inferred from homology"/>
<evidence type="ECO:0000256" key="5">
    <source>
        <dbReference type="ARBA" id="ARBA00011972"/>
    </source>
</evidence>
<dbReference type="PANTHER" id="PTHR46025">
    <property type="entry name" value="XYLOSYLTRANSFERASE OXT"/>
    <property type="match status" value="1"/>
</dbReference>
<reference evidence="14 15" key="1">
    <citation type="submission" date="2021-06" db="EMBL/GenBank/DDBJ databases">
        <authorList>
            <person name="Palmer J.M."/>
        </authorList>
    </citation>
    <scope>NUCLEOTIDE SEQUENCE [LARGE SCALE GENOMIC DNA]</scope>
    <source>
        <strain evidence="14 15">XR_2019</strain>
        <tissue evidence="14">Muscle</tissue>
    </source>
</reference>
<dbReference type="Proteomes" id="UP001444071">
    <property type="component" value="Unassembled WGS sequence"/>
</dbReference>
<evidence type="ECO:0000256" key="2">
    <source>
        <dbReference type="ARBA" id="ARBA00004840"/>
    </source>
</evidence>
<evidence type="ECO:0000256" key="1">
    <source>
        <dbReference type="ARBA" id="ARBA00004323"/>
    </source>
</evidence>
<keyword evidence="11" id="KW-1015">Disulfide bond</keyword>
<dbReference type="EMBL" id="JAHRIM010060826">
    <property type="protein sequence ID" value="MEQ2271023.1"/>
    <property type="molecule type" value="Genomic_DNA"/>
</dbReference>
<evidence type="ECO:0000256" key="12">
    <source>
        <dbReference type="ARBA" id="ARBA00023180"/>
    </source>
</evidence>
<comment type="similarity">
    <text evidence="4">Belongs to the glycosyltransferase 14 family. XylT subfamily.</text>
</comment>
<dbReference type="InterPro" id="IPR003406">
    <property type="entry name" value="Glyco_trans_14"/>
</dbReference>
<evidence type="ECO:0000256" key="9">
    <source>
        <dbReference type="ARBA" id="ARBA00023034"/>
    </source>
</evidence>
<comment type="subcellular location">
    <subcellularLocation>
        <location evidence="1">Golgi apparatus membrane</location>
        <topology evidence="1">Single-pass type II membrane protein</topology>
    </subcellularLocation>
</comment>
<comment type="pathway">
    <text evidence="2">Glycan metabolism; chondroitin sulfate biosynthesis.</text>
</comment>
<evidence type="ECO:0000256" key="6">
    <source>
        <dbReference type="ARBA" id="ARBA00022676"/>
    </source>
</evidence>